<dbReference type="EMBL" id="JACMSF010000029">
    <property type="protein sequence ID" value="MBC2904835.1"/>
    <property type="molecule type" value="Genomic_DNA"/>
</dbReference>
<dbReference type="SUPFAM" id="SSF111069">
    <property type="entry name" value="Hypothetical protein yfbM"/>
    <property type="match status" value="1"/>
</dbReference>
<organism evidence="1 2">
    <name type="scientific">Streptomyces cupreus</name>
    <dbReference type="NCBI Taxonomy" id="2759956"/>
    <lineage>
        <taxon>Bacteria</taxon>
        <taxon>Bacillati</taxon>
        <taxon>Actinomycetota</taxon>
        <taxon>Actinomycetes</taxon>
        <taxon>Kitasatosporales</taxon>
        <taxon>Streptomycetaceae</taxon>
        <taxon>Streptomyces</taxon>
    </lineage>
</organism>
<name>A0A7X1J739_9ACTN</name>
<sequence>MSIHMHMRAVAESEIRDDHTWLAAFMWEAWENHPDEYAAGIAESIDKVWGSVNDLYAAAGVLDADADDSWELPIYGGRPVAHSAGADPSNPPLGILEPPGVSQAAGFLARVSFDELWNVAGAKLVWAGWDEAQVRQEFLDYHRGLQGFYGRAAAAGHAVVRAVWA</sequence>
<keyword evidence="2" id="KW-1185">Reference proteome</keyword>
<proteinExistence type="predicted"/>
<dbReference type="InterPro" id="IPR015068">
    <property type="entry name" value="DUF1877"/>
</dbReference>
<dbReference type="Gene3D" id="3.40.1760.10">
    <property type="entry name" value="YfbM-like super family"/>
    <property type="match status" value="1"/>
</dbReference>
<comment type="caution">
    <text evidence="1">The sequence shown here is derived from an EMBL/GenBank/DDBJ whole genome shotgun (WGS) entry which is preliminary data.</text>
</comment>
<evidence type="ECO:0000313" key="2">
    <source>
        <dbReference type="Proteomes" id="UP000584670"/>
    </source>
</evidence>
<dbReference type="InterPro" id="IPR035944">
    <property type="entry name" value="YfbM-like_sf"/>
</dbReference>
<dbReference type="AlphaFoldDB" id="A0A7X1J739"/>
<reference evidence="1 2" key="1">
    <citation type="submission" date="2020-08" db="EMBL/GenBank/DDBJ databases">
        <title>Streptomyces sp. PSKA01 genome sequencing and assembly.</title>
        <authorList>
            <person name="Mandal S."/>
            <person name="Maiti P.K."/>
            <person name="Das P."/>
        </authorList>
    </citation>
    <scope>NUCLEOTIDE SEQUENCE [LARGE SCALE GENOMIC DNA]</scope>
    <source>
        <strain evidence="1 2">PSKA01</strain>
    </source>
</reference>
<accession>A0A7X1J739</accession>
<evidence type="ECO:0000313" key="1">
    <source>
        <dbReference type="EMBL" id="MBC2904835.1"/>
    </source>
</evidence>
<dbReference type="Pfam" id="PF08974">
    <property type="entry name" value="DUF1877"/>
    <property type="match status" value="1"/>
</dbReference>
<protein>
    <submittedName>
        <fullName evidence="1">DUF1877 family protein</fullName>
    </submittedName>
</protein>
<dbReference type="RefSeq" id="WP_186284693.1">
    <property type="nucleotide sequence ID" value="NZ_JACMSF010000029.1"/>
</dbReference>
<gene>
    <name evidence="1" type="ORF">H4N64_25265</name>
</gene>
<dbReference type="Proteomes" id="UP000584670">
    <property type="component" value="Unassembled WGS sequence"/>
</dbReference>